<organism evidence="1 2">
    <name type="scientific">Streptomyces clavifer</name>
    <dbReference type="NCBI Taxonomy" id="68188"/>
    <lineage>
        <taxon>Bacteria</taxon>
        <taxon>Bacillati</taxon>
        <taxon>Actinomycetota</taxon>
        <taxon>Actinomycetes</taxon>
        <taxon>Kitasatosporales</taxon>
        <taxon>Streptomycetaceae</taxon>
        <taxon>Streptomyces</taxon>
    </lineage>
</organism>
<dbReference type="RefSeq" id="WP_157866881.1">
    <property type="nucleotide sequence ID" value="NZ_BMWJ01000019.1"/>
</dbReference>
<evidence type="ECO:0000313" key="2">
    <source>
        <dbReference type="Proteomes" id="UP001519311"/>
    </source>
</evidence>
<evidence type="ECO:0000313" key="1">
    <source>
        <dbReference type="EMBL" id="MBP2360068.1"/>
    </source>
</evidence>
<dbReference type="Proteomes" id="UP001519311">
    <property type="component" value="Unassembled WGS sequence"/>
</dbReference>
<dbReference type="EMBL" id="JAGINS010000001">
    <property type="protein sequence ID" value="MBP2360068.1"/>
    <property type="molecule type" value="Genomic_DNA"/>
</dbReference>
<protein>
    <submittedName>
        <fullName evidence="1">Uncharacterized protein</fullName>
    </submittedName>
</protein>
<gene>
    <name evidence="1" type="ORF">JOF59_002468</name>
</gene>
<name>A0ABS4V896_9ACTN</name>
<accession>A0ABS4V896</accession>
<reference evidence="1 2" key="1">
    <citation type="submission" date="2021-03" db="EMBL/GenBank/DDBJ databases">
        <title>Sequencing the genomes of 1000 actinobacteria strains.</title>
        <authorList>
            <person name="Klenk H.-P."/>
        </authorList>
    </citation>
    <scope>NUCLEOTIDE SEQUENCE [LARGE SCALE GENOMIC DNA]</scope>
    <source>
        <strain evidence="1 2">DSM 40843</strain>
    </source>
</reference>
<comment type="caution">
    <text evidence="1">The sequence shown here is derived from an EMBL/GenBank/DDBJ whole genome shotgun (WGS) entry which is preliminary data.</text>
</comment>
<sequence length="46" mass="5364">MHEFHARSAAFHRRIGFVVSGRTMLLEGDPAAREPEFEMRRAAERH</sequence>
<proteinExistence type="predicted"/>
<keyword evidence="2" id="KW-1185">Reference proteome</keyword>